<keyword evidence="3" id="KW-1185">Reference proteome</keyword>
<dbReference type="EMBL" id="AP027081">
    <property type="protein sequence ID" value="BDU76374.1"/>
    <property type="molecule type" value="Genomic_DNA"/>
</dbReference>
<dbReference type="Proteomes" id="UP001228113">
    <property type="component" value="Chromosome"/>
</dbReference>
<accession>A0AA48GRP2</accession>
<dbReference type="RefSeq" id="WP_243335055.1">
    <property type="nucleotide sequence ID" value="NZ_AP027081.1"/>
</dbReference>
<feature type="signal peptide" evidence="1">
    <location>
        <begin position="1"/>
        <end position="18"/>
    </location>
</feature>
<dbReference type="SUPFAM" id="SSF49452">
    <property type="entry name" value="Starch-binding domain-like"/>
    <property type="match status" value="1"/>
</dbReference>
<keyword evidence="1" id="KW-0732">Signal</keyword>
<proteinExistence type="predicted"/>
<evidence type="ECO:0000313" key="2">
    <source>
        <dbReference type="EMBL" id="BDU76374.1"/>
    </source>
</evidence>
<dbReference type="InterPro" id="IPR013784">
    <property type="entry name" value="Carb-bd-like_fold"/>
</dbReference>
<evidence type="ECO:0008006" key="4">
    <source>
        <dbReference type="Google" id="ProtNLM"/>
    </source>
</evidence>
<feature type="chain" id="PRO_5041458064" description="Carboxypeptidase regulatory-like domain-containing protein" evidence="1">
    <location>
        <begin position="19"/>
        <end position="373"/>
    </location>
</feature>
<sequence length="373" mass="39890">MRPTARSLVLLLPLLALPGLGCKGHDNAPGVQMPNLSQPAPEQGTLSLALRAEGSRPSAGAMRLRVTGVDVRTPAGTWVPVSEAARLHQVDLTGAEATPCLAAAPLPTGDYRAVRLRLGPAHRLVRPGAEEELMAPETLVVEGAWRVEMRETSQLELVVDPRRALQRGRTRVSLAAEGLALQDVTRYRVVQGTLRDAGNGLPIADARVTLQAPARDRDHREGGPTDCRIVRAAVTGPDGAFRLDAVPPGLRYRVVVPPTARHDLVLGAVFDLGSSPVPPVDLQAEAPASPAQFLDLPSPEAWNLESLSHEWVVERRVGGKAPGFPGHVLVEVVPLLEARPLHLGPYPQGTYRVRFVQGAAFGPQQDIRVGAPR</sequence>
<name>A0AA48GRP2_9BACT</name>
<gene>
    <name evidence="2" type="ORF">METESE_13320</name>
</gene>
<dbReference type="GO" id="GO:0030246">
    <property type="term" value="F:carbohydrate binding"/>
    <property type="evidence" value="ECO:0007669"/>
    <property type="project" value="InterPro"/>
</dbReference>
<evidence type="ECO:0000256" key="1">
    <source>
        <dbReference type="SAM" id="SignalP"/>
    </source>
</evidence>
<organism evidence="2 3">
    <name type="scientific">Mesoterricola sediminis</name>
    <dbReference type="NCBI Taxonomy" id="2927980"/>
    <lineage>
        <taxon>Bacteria</taxon>
        <taxon>Pseudomonadati</taxon>
        <taxon>Acidobacteriota</taxon>
        <taxon>Holophagae</taxon>
        <taxon>Holophagales</taxon>
        <taxon>Holophagaceae</taxon>
        <taxon>Mesoterricola</taxon>
    </lineage>
</organism>
<protein>
    <recommendedName>
        <fullName evidence="4">Carboxypeptidase regulatory-like domain-containing protein</fullName>
    </recommendedName>
</protein>
<dbReference type="KEGG" id="msea:METESE_13320"/>
<reference evidence="2" key="1">
    <citation type="journal article" date="2023" name="Int. J. Syst. Evol. Microbiol.">
        <title>Mesoterricola silvestris gen. nov., sp. nov., Mesoterricola sediminis sp. nov., Geothrix oryzae sp. nov., Geothrix edaphica sp. nov., Geothrix rubra sp. nov., and Geothrix limicola sp. nov., six novel members of Acidobacteriota isolated from soils.</title>
        <authorList>
            <person name="Itoh H."/>
            <person name="Sugisawa Y."/>
            <person name="Mise K."/>
            <person name="Xu Z."/>
            <person name="Kuniyasu M."/>
            <person name="Ushijima N."/>
            <person name="Kawano K."/>
            <person name="Kobayashi E."/>
            <person name="Shiratori Y."/>
            <person name="Masuda Y."/>
            <person name="Senoo K."/>
        </authorList>
    </citation>
    <scope>NUCLEOTIDE SEQUENCE</scope>
    <source>
        <strain evidence="2">W786</strain>
    </source>
</reference>
<evidence type="ECO:0000313" key="3">
    <source>
        <dbReference type="Proteomes" id="UP001228113"/>
    </source>
</evidence>
<dbReference type="AlphaFoldDB" id="A0AA48GRP2"/>